<feature type="chain" id="PRO_5009314163" evidence="1">
    <location>
        <begin position="22"/>
        <end position="68"/>
    </location>
</feature>
<proteinExistence type="predicted"/>
<feature type="signal peptide" evidence="1">
    <location>
        <begin position="1"/>
        <end position="21"/>
    </location>
</feature>
<evidence type="ECO:0000313" key="2">
    <source>
        <dbReference type="Proteomes" id="UP000095287"/>
    </source>
</evidence>
<protein>
    <submittedName>
        <fullName evidence="3">IGFBP N-terminal domain-containing protein</fullName>
    </submittedName>
</protein>
<accession>A0A1I8A477</accession>
<sequence length="68" mass="7168">MKTSFVVMVFLVLALSTVSEATNCGCNCTCPTDRKTMGIPSPHGCPPCMCPMCPVEEPPTTTSDPCKA</sequence>
<keyword evidence="1" id="KW-0732">Signal</keyword>
<evidence type="ECO:0000313" key="3">
    <source>
        <dbReference type="WBParaSite" id="L893_g32682.t1"/>
    </source>
</evidence>
<organism evidence="2 3">
    <name type="scientific">Steinernema glaseri</name>
    <dbReference type="NCBI Taxonomy" id="37863"/>
    <lineage>
        <taxon>Eukaryota</taxon>
        <taxon>Metazoa</taxon>
        <taxon>Ecdysozoa</taxon>
        <taxon>Nematoda</taxon>
        <taxon>Chromadorea</taxon>
        <taxon>Rhabditida</taxon>
        <taxon>Tylenchina</taxon>
        <taxon>Panagrolaimomorpha</taxon>
        <taxon>Strongyloidoidea</taxon>
        <taxon>Steinernematidae</taxon>
        <taxon>Steinernema</taxon>
    </lineage>
</organism>
<reference evidence="3" key="1">
    <citation type="submission" date="2016-11" db="UniProtKB">
        <authorList>
            <consortium name="WormBaseParasite"/>
        </authorList>
    </citation>
    <scope>IDENTIFICATION</scope>
</reference>
<dbReference type="AlphaFoldDB" id="A0A1I8A477"/>
<evidence type="ECO:0000256" key="1">
    <source>
        <dbReference type="SAM" id="SignalP"/>
    </source>
</evidence>
<dbReference type="WBParaSite" id="L893_g32682.t1">
    <property type="protein sequence ID" value="L893_g32682.t1"/>
    <property type="gene ID" value="L893_g32682"/>
</dbReference>
<name>A0A1I8A477_9BILA</name>
<keyword evidence="2" id="KW-1185">Reference proteome</keyword>
<dbReference type="Proteomes" id="UP000095287">
    <property type="component" value="Unplaced"/>
</dbReference>